<dbReference type="Proteomes" id="UP000199622">
    <property type="component" value="Unassembled WGS sequence"/>
</dbReference>
<keyword evidence="2" id="KW-0732">Signal</keyword>
<reference evidence="4" key="1">
    <citation type="submission" date="2016-10" db="EMBL/GenBank/DDBJ databases">
        <authorList>
            <person name="Varghese N."/>
            <person name="Submissions S."/>
        </authorList>
    </citation>
    <scope>NUCLEOTIDE SEQUENCE [LARGE SCALE GENOMIC DNA]</scope>
    <source>
        <strain evidence="4">DSM 44544</strain>
    </source>
</reference>
<evidence type="ECO:0000256" key="2">
    <source>
        <dbReference type="SAM" id="SignalP"/>
    </source>
</evidence>
<dbReference type="AlphaFoldDB" id="A0A1H4IZX9"/>
<organism evidence="3 4">
    <name type="scientific">Amycolatopsis tolypomycina</name>
    <dbReference type="NCBI Taxonomy" id="208445"/>
    <lineage>
        <taxon>Bacteria</taxon>
        <taxon>Bacillati</taxon>
        <taxon>Actinomycetota</taxon>
        <taxon>Actinomycetes</taxon>
        <taxon>Pseudonocardiales</taxon>
        <taxon>Pseudonocardiaceae</taxon>
        <taxon>Amycolatopsis</taxon>
    </lineage>
</organism>
<feature type="signal peptide" evidence="2">
    <location>
        <begin position="1"/>
        <end position="19"/>
    </location>
</feature>
<evidence type="ECO:0000313" key="3">
    <source>
        <dbReference type="EMBL" id="SEB38928.1"/>
    </source>
</evidence>
<feature type="chain" id="PRO_5039442121" description="DUF3558 domain-containing protein" evidence="2">
    <location>
        <begin position="20"/>
        <end position="211"/>
    </location>
</feature>
<keyword evidence="4" id="KW-1185">Reference proteome</keyword>
<accession>A0A1H4IZX9</accession>
<sequence length="211" mass="21249">MTRRFMAVCAGVVASMALAGCSGKPTSTGTPSPVTTPSGSSASHTLPYAGAPDVSNPLPASVVAGDPCTDALTPAQVKEALGVEVTGQPGTAPGLGRKCDWANPDTTAVVTVFFITETHQGLSDLYANTKPQAKVWNVLPDIQGYPAVAYLSADGGDPKRTCGVSVGLANDVAIDVELALSRAKIGTVDPCSVAPKAADAVVTTLRQKAGA</sequence>
<feature type="compositionally biased region" description="Low complexity" evidence="1">
    <location>
        <begin position="22"/>
        <end position="43"/>
    </location>
</feature>
<evidence type="ECO:0000313" key="4">
    <source>
        <dbReference type="Proteomes" id="UP000199622"/>
    </source>
</evidence>
<evidence type="ECO:0000256" key="1">
    <source>
        <dbReference type="SAM" id="MobiDB-lite"/>
    </source>
</evidence>
<dbReference type="Pfam" id="PF12079">
    <property type="entry name" value="DUF3558"/>
    <property type="match status" value="1"/>
</dbReference>
<name>A0A1H4IZX9_9PSEU</name>
<dbReference type="RefSeq" id="WP_341866468.1">
    <property type="nucleotide sequence ID" value="NZ_FNSO01000003.1"/>
</dbReference>
<dbReference type="EMBL" id="FNSO01000003">
    <property type="protein sequence ID" value="SEB38928.1"/>
    <property type="molecule type" value="Genomic_DNA"/>
</dbReference>
<protein>
    <recommendedName>
        <fullName evidence="5">DUF3558 domain-containing protein</fullName>
    </recommendedName>
</protein>
<dbReference type="InterPro" id="IPR024520">
    <property type="entry name" value="DUF3558"/>
</dbReference>
<dbReference type="PROSITE" id="PS51257">
    <property type="entry name" value="PROKAR_LIPOPROTEIN"/>
    <property type="match status" value="1"/>
</dbReference>
<proteinExistence type="predicted"/>
<evidence type="ECO:0008006" key="5">
    <source>
        <dbReference type="Google" id="ProtNLM"/>
    </source>
</evidence>
<gene>
    <name evidence="3" type="ORF">SAMN04489727_1277</name>
</gene>
<dbReference type="STRING" id="208445.SAMN04489727_1277"/>
<feature type="region of interest" description="Disordered" evidence="1">
    <location>
        <begin position="22"/>
        <end position="51"/>
    </location>
</feature>